<dbReference type="EMBL" id="CP019124">
    <property type="protein sequence ID" value="APX89185.1"/>
    <property type="molecule type" value="Genomic_DNA"/>
</dbReference>
<dbReference type="PROSITE" id="PS50112">
    <property type="entry name" value="PAS"/>
    <property type="match status" value="1"/>
</dbReference>
<dbReference type="PANTHER" id="PTHR41523:SF8">
    <property type="entry name" value="ETHYLENE RESPONSE SENSOR PROTEIN"/>
    <property type="match status" value="1"/>
</dbReference>
<gene>
    <name evidence="16" type="ORF">BV394_05195</name>
</gene>
<dbReference type="Gene3D" id="3.30.450.20">
    <property type="entry name" value="PAS domain"/>
    <property type="match status" value="3"/>
</dbReference>
<evidence type="ECO:0000313" key="16">
    <source>
        <dbReference type="EMBL" id="APX89185.1"/>
    </source>
</evidence>
<evidence type="ECO:0000256" key="2">
    <source>
        <dbReference type="ARBA" id="ARBA00012438"/>
    </source>
</evidence>
<proteinExistence type="predicted"/>
<evidence type="ECO:0000256" key="4">
    <source>
        <dbReference type="ARBA" id="ARBA00022553"/>
    </source>
</evidence>
<name>A0A1U7DGX1_9RHOB</name>
<dbReference type="Pfam" id="PF07536">
    <property type="entry name" value="HWE_HK"/>
    <property type="match status" value="1"/>
</dbReference>
<evidence type="ECO:0000256" key="10">
    <source>
        <dbReference type="ARBA" id="ARBA00022741"/>
    </source>
</evidence>
<dbReference type="InterPro" id="IPR011102">
    <property type="entry name" value="Sig_transdc_His_kinase_HWE"/>
</dbReference>
<dbReference type="SMART" id="SM00911">
    <property type="entry name" value="HWE_HK"/>
    <property type="match status" value="1"/>
</dbReference>
<keyword evidence="3" id="KW-0600">Photoreceptor protein</keyword>
<dbReference type="PROSITE" id="PS50113">
    <property type="entry name" value="PAC"/>
    <property type="match status" value="2"/>
</dbReference>
<evidence type="ECO:0000256" key="15">
    <source>
        <dbReference type="ARBA" id="ARBA00023170"/>
    </source>
</evidence>
<evidence type="ECO:0000256" key="5">
    <source>
        <dbReference type="ARBA" id="ARBA00022606"/>
    </source>
</evidence>
<evidence type="ECO:0000256" key="6">
    <source>
        <dbReference type="ARBA" id="ARBA00022630"/>
    </source>
</evidence>
<dbReference type="Pfam" id="PF00989">
    <property type="entry name" value="PAS"/>
    <property type="match status" value="1"/>
</dbReference>
<protein>
    <recommendedName>
        <fullName evidence="2">histidine kinase</fullName>
        <ecNumber evidence="2">2.7.13.3</ecNumber>
    </recommendedName>
</protein>
<dbReference type="CDD" id="cd00130">
    <property type="entry name" value="PAS"/>
    <property type="match status" value="2"/>
</dbReference>
<dbReference type="GO" id="GO:0009881">
    <property type="term" value="F:photoreceptor activity"/>
    <property type="evidence" value="ECO:0007669"/>
    <property type="project" value="UniProtKB-KW"/>
</dbReference>
<evidence type="ECO:0000256" key="1">
    <source>
        <dbReference type="ARBA" id="ARBA00000085"/>
    </source>
</evidence>
<evidence type="ECO:0000256" key="13">
    <source>
        <dbReference type="ARBA" id="ARBA00022991"/>
    </source>
</evidence>
<evidence type="ECO:0000256" key="3">
    <source>
        <dbReference type="ARBA" id="ARBA00022543"/>
    </source>
</evidence>
<evidence type="ECO:0000256" key="8">
    <source>
        <dbReference type="ARBA" id="ARBA00022679"/>
    </source>
</evidence>
<dbReference type="InterPro" id="IPR000700">
    <property type="entry name" value="PAS-assoc_C"/>
</dbReference>
<dbReference type="SMART" id="SM00065">
    <property type="entry name" value="GAF"/>
    <property type="match status" value="2"/>
</dbReference>
<keyword evidence="15" id="KW-0675">Receptor</keyword>
<keyword evidence="6" id="KW-0285">Flavoprotein</keyword>
<reference evidence="16 17" key="1">
    <citation type="submission" date="2017-01" db="EMBL/GenBank/DDBJ databases">
        <title>Genomic analysis of Xuhuaishuia manganoxidans DY6-4.</title>
        <authorList>
            <person name="Wang X."/>
        </authorList>
    </citation>
    <scope>NUCLEOTIDE SEQUENCE [LARGE SCALE GENOMIC DNA]</scope>
    <source>
        <strain evidence="16 17">DY6-4</strain>
    </source>
</reference>
<keyword evidence="9" id="KW-0677">Repeat</keyword>
<comment type="catalytic activity">
    <reaction evidence="1">
        <text>ATP + protein L-histidine = ADP + protein N-phospho-L-histidine.</text>
        <dbReference type="EC" id="2.7.13.3"/>
    </reaction>
</comment>
<dbReference type="AlphaFoldDB" id="A0A1U7DGX1"/>
<dbReference type="InterPro" id="IPR013655">
    <property type="entry name" value="PAS_fold_3"/>
</dbReference>
<dbReference type="Pfam" id="PF13185">
    <property type="entry name" value="GAF_2"/>
    <property type="match status" value="2"/>
</dbReference>
<evidence type="ECO:0000256" key="9">
    <source>
        <dbReference type="ARBA" id="ARBA00022737"/>
    </source>
</evidence>
<dbReference type="InterPro" id="IPR003018">
    <property type="entry name" value="GAF"/>
</dbReference>
<dbReference type="InterPro" id="IPR001610">
    <property type="entry name" value="PAC"/>
</dbReference>
<dbReference type="InterPro" id="IPR035965">
    <property type="entry name" value="PAS-like_dom_sf"/>
</dbReference>
<dbReference type="Gene3D" id="3.30.450.40">
    <property type="match status" value="2"/>
</dbReference>
<evidence type="ECO:0000256" key="11">
    <source>
        <dbReference type="ARBA" id="ARBA00022777"/>
    </source>
</evidence>
<dbReference type="Gene3D" id="3.30.565.10">
    <property type="entry name" value="Histidine kinase-like ATPase, C-terminal domain"/>
    <property type="match status" value="1"/>
</dbReference>
<dbReference type="Pfam" id="PF08447">
    <property type="entry name" value="PAS_3"/>
    <property type="match status" value="1"/>
</dbReference>
<dbReference type="RefSeq" id="WP_076979208.1">
    <property type="nucleotide sequence ID" value="NZ_CP019124.1"/>
</dbReference>
<sequence>MPLGDRDAYLFLENGGELGRRIEAVNWHHTPLGPLSDWGPGLKSAVGTILGSPQPMLVAWGQELTVVYNQACAELLGSGHPAALGKPASELGGTAFAPMLPLLDEVRRTARPQSATDAPVPGNDGTQSDTRIVMVSPLGSVDGSAEGVLCSLCDMSESSEAPKRGLETWQKDDLHALQHRLLELTLRENSIEEILQELASALPSFSDNRLACSIHLSDDKGQALIGAASSGLSQEYATALQSIDIVDGNGSCGSAAAIHEPVFVSDIAEDPRWDDFRDLAMPLGWRACWSVPILSSQHDLLGTFAVYSDHVGMPSRREREFLEMVAQTAAMILERYDTREELEVQKRLLETLNRTGVGLASELDPDALVQMITDAGVEVTSAAFGAFFYNKIDDKGESYMLFSLSGVERAAFESFPMPRNTKVFSPTFGGEGIVRSDDITTDPRYGQNAPYKGMPEGHLPVRSYLAAPVLSRSGEVIGGLFFGHPEPARFTVHHEMLLESIAGQAAIALDNARLYQAAQTDIQERRNAEIALRQTQKNLEEAQERVELALAAGAILGTWVWEVQADLFTADERFARSFGLDPKICSEGVGLDQVVVSIHPEDLPRVEKLIGEAIANGGNYRAEYRVKQYDGVYRWVEANGRCDLDAEGRPAHFPGVLIDIEQRRKTESDLRRREADLALLLDATADGFYAVDRNGATTRCNAAFLRMLGFDKEEDVIGKQLHAVIHHSHPDGSHYHEEDCPIYRVARDGGMAHIDDELLYHTDGTAFPVEYWVRPVIWQGELQGAVCTIVDISERKRAEEARQLLLRELNHRVKNLFAITSGMIQMTARNSTDVTEMASALTGRLMSLARAHELITTSITSNQTVVAPTSLEALVGAVMEPHVAERPDALHASGPEVEIGPTAATSLALILHEVATNAAKYGALSTATGRIDMTWERDDERVAVTWRESGGPAIEGAPQRVGFGSQLARLSATGQLGGGINYTWNRGGIEIVLTAALERLLV</sequence>
<dbReference type="OrthoDB" id="9816309at2"/>
<dbReference type="STRING" id="1267768.BV394_05195"/>
<evidence type="ECO:0000313" key="17">
    <source>
        <dbReference type="Proteomes" id="UP000187266"/>
    </source>
</evidence>
<keyword evidence="8" id="KW-0808">Transferase</keyword>
<keyword evidence="13" id="KW-0157">Chromophore</keyword>
<keyword evidence="17" id="KW-1185">Reference proteome</keyword>
<dbReference type="EC" id="2.7.13.3" evidence="2"/>
<dbReference type="SUPFAM" id="SSF55781">
    <property type="entry name" value="GAF domain-like"/>
    <property type="match status" value="2"/>
</dbReference>
<dbReference type="PANTHER" id="PTHR41523">
    <property type="entry name" value="TWO-COMPONENT SYSTEM SENSOR PROTEIN"/>
    <property type="match status" value="1"/>
</dbReference>
<keyword evidence="4" id="KW-0597">Phosphoprotein</keyword>
<dbReference type="InterPro" id="IPR029016">
    <property type="entry name" value="GAF-like_dom_sf"/>
</dbReference>
<dbReference type="GO" id="GO:0004673">
    <property type="term" value="F:protein histidine kinase activity"/>
    <property type="evidence" value="ECO:0007669"/>
    <property type="project" value="UniProtKB-EC"/>
</dbReference>
<dbReference type="Proteomes" id="UP000187266">
    <property type="component" value="Chromosome"/>
</dbReference>
<evidence type="ECO:0000256" key="14">
    <source>
        <dbReference type="ARBA" id="ARBA00023026"/>
    </source>
</evidence>
<evidence type="ECO:0000256" key="7">
    <source>
        <dbReference type="ARBA" id="ARBA00022643"/>
    </source>
</evidence>
<evidence type="ECO:0000256" key="12">
    <source>
        <dbReference type="ARBA" id="ARBA00022840"/>
    </source>
</evidence>
<keyword evidence="7" id="KW-0288">FMN</keyword>
<dbReference type="InterPro" id="IPR013767">
    <property type="entry name" value="PAS_fold"/>
</dbReference>
<keyword evidence="5" id="KW-0716">Sensory transduction</keyword>
<dbReference type="SUPFAM" id="SSF55785">
    <property type="entry name" value="PYP-like sensor domain (PAS domain)"/>
    <property type="match status" value="2"/>
</dbReference>
<dbReference type="GO" id="GO:0006355">
    <property type="term" value="P:regulation of DNA-templated transcription"/>
    <property type="evidence" value="ECO:0007669"/>
    <property type="project" value="InterPro"/>
</dbReference>
<keyword evidence="10" id="KW-0547">Nucleotide-binding</keyword>
<keyword evidence="11" id="KW-0418">Kinase</keyword>
<dbReference type="SMART" id="SM00086">
    <property type="entry name" value="PAC"/>
    <property type="match status" value="2"/>
</dbReference>
<organism evidence="16 17">
    <name type="scientific">Brevirhabdus pacifica</name>
    <dbReference type="NCBI Taxonomy" id="1267768"/>
    <lineage>
        <taxon>Bacteria</taxon>
        <taxon>Pseudomonadati</taxon>
        <taxon>Pseudomonadota</taxon>
        <taxon>Alphaproteobacteria</taxon>
        <taxon>Rhodobacterales</taxon>
        <taxon>Paracoccaceae</taxon>
        <taxon>Brevirhabdus</taxon>
    </lineage>
</organism>
<keyword evidence="14" id="KW-0843">Virulence</keyword>
<dbReference type="GO" id="GO:0005524">
    <property type="term" value="F:ATP binding"/>
    <property type="evidence" value="ECO:0007669"/>
    <property type="project" value="UniProtKB-KW"/>
</dbReference>
<dbReference type="SMART" id="SM00091">
    <property type="entry name" value="PAS"/>
    <property type="match status" value="3"/>
</dbReference>
<dbReference type="InterPro" id="IPR000014">
    <property type="entry name" value="PAS"/>
</dbReference>
<dbReference type="NCBIfam" id="TIGR00229">
    <property type="entry name" value="sensory_box"/>
    <property type="match status" value="2"/>
</dbReference>
<dbReference type="InterPro" id="IPR036890">
    <property type="entry name" value="HATPase_C_sf"/>
</dbReference>
<accession>A0A1U7DGX1</accession>
<keyword evidence="12" id="KW-0067">ATP-binding</keyword>
<accession>A0A2M9DEK8</accession>